<feature type="domain" description="B3/B4 tRNA-binding" evidence="1">
    <location>
        <begin position="63"/>
        <end position="213"/>
    </location>
</feature>
<dbReference type="SMART" id="SM00873">
    <property type="entry name" value="B3_4"/>
    <property type="match status" value="1"/>
</dbReference>
<dbReference type="Gene3D" id="3.50.40.10">
    <property type="entry name" value="Phenylalanyl-trna Synthetase, Chain B, domain 3"/>
    <property type="match status" value="1"/>
</dbReference>
<dbReference type="InterPro" id="IPR020825">
    <property type="entry name" value="Phe-tRNA_synthase-like_B3/B4"/>
</dbReference>
<comment type="caution">
    <text evidence="2">The sequence shown here is derived from an EMBL/GenBank/DDBJ whole genome shotgun (WGS) entry which is preliminary data.</text>
</comment>
<dbReference type="PANTHER" id="PTHR39209:SF2">
    <property type="entry name" value="CYTOPLASMIC PROTEIN"/>
    <property type="match status" value="1"/>
</dbReference>
<protein>
    <submittedName>
        <fullName evidence="2">B3/4 domain-containing protein</fullName>
    </submittedName>
</protein>
<keyword evidence="3" id="KW-1185">Reference proteome</keyword>
<reference evidence="3" key="1">
    <citation type="journal article" date="2019" name="Int. J. Syst. Evol. Microbiol.">
        <title>The Global Catalogue of Microorganisms (GCM) 10K type strain sequencing project: providing services to taxonomists for standard genome sequencing and annotation.</title>
        <authorList>
            <consortium name="The Broad Institute Genomics Platform"/>
            <consortium name="The Broad Institute Genome Sequencing Center for Infectious Disease"/>
            <person name="Wu L."/>
            <person name="Ma J."/>
        </authorList>
    </citation>
    <scope>NUCLEOTIDE SEQUENCE [LARGE SCALE GENOMIC DNA]</scope>
    <source>
        <strain evidence="3">CCUG 42001</strain>
    </source>
</reference>
<gene>
    <name evidence="2" type="ORF">ACFP7A_12585</name>
</gene>
<sequence length="222" mass="24923">MLEISISSSLKDAVNDFKIGVIHYQNIVVDTLPPLIGDRLPLYYETIQLSLQEHPVSEVPGVAEWRSIFKKVGTDPSRYRPSQEALLRKIKKDGVPHFVHSAVDLINFFSVQHGIPMGIYDLDHLSEPIQITIGSDQDSYPGLNGRVMHLSGKIVSVDRTGAFGSPIVDSKRTCVTEQTTNALQIVYIRPSMELEEAKQLIQKMAEMFTQVHGGNHEWKLMN</sequence>
<dbReference type="SUPFAM" id="SSF56037">
    <property type="entry name" value="PheT/TilS domain"/>
    <property type="match status" value="1"/>
</dbReference>
<dbReference type="PANTHER" id="PTHR39209">
    <property type="match status" value="1"/>
</dbReference>
<dbReference type="InterPro" id="IPR005146">
    <property type="entry name" value="B3/B4_tRNA-bd"/>
</dbReference>
<dbReference type="Pfam" id="PF03483">
    <property type="entry name" value="B3_4"/>
    <property type="match status" value="1"/>
</dbReference>
<evidence type="ECO:0000259" key="1">
    <source>
        <dbReference type="SMART" id="SM00873"/>
    </source>
</evidence>
<proteinExistence type="predicted"/>
<dbReference type="Proteomes" id="UP001596267">
    <property type="component" value="Unassembled WGS sequence"/>
</dbReference>
<dbReference type="EMBL" id="JBHSTQ010000014">
    <property type="protein sequence ID" value="MFC6387436.1"/>
    <property type="molecule type" value="Genomic_DNA"/>
</dbReference>
<dbReference type="RefSeq" id="WP_253077186.1">
    <property type="nucleotide sequence ID" value="NZ_JAMXWN010000016.1"/>
</dbReference>
<organism evidence="2 3">
    <name type="scientific">Sporolactobacillus kofuensis</name>
    <dbReference type="NCBI Taxonomy" id="269672"/>
    <lineage>
        <taxon>Bacteria</taxon>
        <taxon>Bacillati</taxon>
        <taxon>Bacillota</taxon>
        <taxon>Bacilli</taxon>
        <taxon>Bacillales</taxon>
        <taxon>Sporolactobacillaceae</taxon>
        <taxon>Sporolactobacillus</taxon>
    </lineage>
</organism>
<accession>A0ABW1WFT1</accession>
<evidence type="ECO:0000313" key="2">
    <source>
        <dbReference type="EMBL" id="MFC6387436.1"/>
    </source>
</evidence>
<evidence type="ECO:0000313" key="3">
    <source>
        <dbReference type="Proteomes" id="UP001596267"/>
    </source>
</evidence>
<name>A0ABW1WFT1_9BACL</name>